<evidence type="ECO:0000256" key="4">
    <source>
        <dbReference type="ARBA" id="ARBA00022692"/>
    </source>
</evidence>
<feature type="transmembrane region" description="Helical" evidence="7">
    <location>
        <begin position="353"/>
        <end position="379"/>
    </location>
</feature>
<dbReference type="PANTHER" id="PTHR30183:SF6">
    <property type="entry name" value="INNER MEMBRANE ABC TRANSPORTER PERMEASE PROTEIN YNJC"/>
    <property type="match status" value="1"/>
</dbReference>
<feature type="transmembrane region" description="Helical" evidence="7">
    <location>
        <begin position="254"/>
        <end position="275"/>
    </location>
</feature>
<dbReference type="SUPFAM" id="SSF161098">
    <property type="entry name" value="MetI-like"/>
    <property type="match status" value="2"/>
</dbReference>
<dbReference type="PANTHER" id="PTHR30183">
    <property type="entry name" value="MOLYBDENUM TRANSPORT SYSTEM PERMEASE PROTEIN MODB"/>
    <property type="match status" value="1"/>
</dbReference>
<feature type="transmembrane region" description="Helical" evidence="7">
    <location>
        <begin position="147"/>
        <end position="171"/>
    </location>
</feature>
<organism evidence="9 10">
    <name type="scientific">Cereibacter ovatus</name>
    <dbReference type="NCBI Taxonomy" id="439529"/>
    <lineage>
        <taxon>Bacteria</taxon>
        <taxon>Pseudomonadati</taxon>
        <taxon>Pseudomonadota</taxon>
        <taxon>Alphaproteobacteria</taxon>
        <taxon>Rhodobacterales</taxon>
        <taxon>Paracoccaceae</taxon>
        <taxon>Cereibacter</taxon>
    </lineage>
</organism>
<evidence type="ECO:0000259" key="8">
    <source>
        <dbReference type="PROSITE" id="PS50928"/>
    </source>
</evidence>
<accession>A0A285D0X6</accession>
<feature type="domain" description="ABC transmembrane type-1" evidence="8">
    <location>
        <begin position="56"/>
        <end position="275"/>
    </location>
</feature>
<feature type="transmembrane region" description="Helical" evidence="7">
    <location>
        <begin position="58"/>
        <end position="85"/>
    </location>
</feature>
<feature type="transmembrane region" description="Helical" evidence="7">
    <location>
        <begin position="531"/>
        <end position="553"/>
    </location>
</feature>
<feature type="domain" description="ABC transmembrane type-1" evidence="8">
    <location>
        <begin position="357"/>
        <end position="548"/>
    </location>
</feature>
<evidence type="ECO:0000313" key="9">
    <source>
        <dbReference type="EMBL" id="SNX73460.1"/>
    </source>
</evidence>
<dbReference type="AlphaFoldDB" id="A0A285D0X6"/>
<dbReference type="OrthoDB" id="7852521at2"/>
<keyword evidence="5 7" id="KW-1133">Transmembrane helix</keyword>
<evidence type="ECO:0000256" key="2">
    <source>
        <dbReference type="ARBA" id="ARBA00022448"/>
    </source>
</evidence>
<evidence type="ECO:0000256" key="6">
    <source>
        <dbReference type="ARBA" id="ARBA00023136"/>
    </source>
</evidence>
<feature type="transmembrane region" description="Helical" evidence="7">
    <location>
        <begin position="97"/>
        <end position="118"/>
    </location>
</feature>
<dbReference type="GO" id="GO:0055085">
    <property type="term" value="P:transmembrane transport"/>
    <property type="evidence" value="ECO:0007669"/>
    <property type="project" value="InterPro"/>
</dbReference>
<gene>
    <name evidence="9" type="ORF">SAMN05878503_11581</name>
</gene>
<keyword evidence="4 7" id="KW-0812">Transmembrane</keyword>
<proteinExistence type="inferred from homology"/>
<comment type="subcellular location">
    <subcellularLocation>
        <location evidence="1 7">Cell membrane</location>
        <topology evidence="1 7">Multi-pass membrane protein</topology>
    </subcellularLocation>
</comment>
<keyword evidence="2 7" id="KW-0813">Transport</keyword>
<name>A0A285D0X6_9RHOB</name>
<feature type="transmembrane region" description="Helical" evidence="7">
    <location>
        <begin position="391"/>
        <end position="412"/>
    </location>
</feature>
<dbReference type="Gene3D" id="1.10.3720.10">
    <property type="entry name" value="MetI-like"/>
    <property type="match status" value="2"/>
</dbReference>
<comment type="similarity">
    <text evidence="7">Belongs to the binding-protein-dependent transport system permease family.</text>
</comment>
<keyword evidence="10" id="KW-1185">Reference proteome</keyword>
<sequence length="562" mass="57437">MRHPGGALLRQAPRLTLLVIAGPVLAGLTGTVAPAFGLGTGGGLDAFRALADWPGLGAAVRLSLATGLISTVLALALTLLILALLPGTRAFSALMRLLSPLLAVPHAAVALGLAFLLAPSGWIVRALSPWATGWAEPPDLLTLNDPAGLALIAGLVAKEVPFLLLMALAALPQTDAPRRMLLAESLGHGRAAGWAFAVLPALYAQIRLPVYAVLAYSMTAVEMAMILGPTRPPTLSAQIALWMADPALAERARAAAAAALQLGLVVAALALWRLAEAVLRRGLLRAAALGLRLVWLDAALRLLALGMAALTVGAVGAGLAGLAIWSVAGMWAFPAALPETLSLRTWVAAAPDLVADTAMTLGLALAAALAALALTLTCLETETRHGLRPGAGAMALLYLPLIVPQVAFLPGLQAAALAVGLDGTPLAVATAHLVFVLPYVFLSLSGPWRAWDGRIATAAAALGAGEARIFWQLRLPMLLAPALTALAVGMAVSVGQYLPTLLIGGGRVVTLTTEAVALSSGGNRRIVGTYALLQMLLPAACFAVALAAPALAFRNRRGMAPA</sequence>
<dbReference type="GO" id="GO:0005886">
    <property type="term" value="C:plasma membrane"/>
    <property type="evidence" value="ECO:0007669"/>
    <property type="project" value="UniProtKB-SubCell"/>
</dbReference>
<dbReference type="InterPro" id="IPR035906">
    <property type="entry name" value="MetI-like_sf"/>
</dbReference>
<dbReference type="PROSITE" id="PS50928">
    <property type="entry name" value="ABC_TM1"/>
    <property type="match status" value="2"/>
</dbReference>
<feature type="transmembrane region" description="Helical" evidence="7">
    <location>
        <begin position="192"/>
        <end position="214"/>
    </location>
</feature>
<dbReference type="Pfam" id="PF00528">
    <property type="entry name" value="BPD_transp_1"/>
    <property type="match status" value="1"/>
</dbReference>
<evidence type="ECO:0000256" key="1">
    <source>
        <dbReference type="ARBA" id="ARBA00004651"/>
    </source>
</evidence>
<dbReference type="Proteomes" id="UP000219467">
    <property type="component" value="Unassembled WGS sequence"/>
</dbReference>
<evidence type="ECO:0000256" key="7">
    <source>
        <dbReference type="RuleBase" id="RU363032"/>
    </source>
</evidence>
<feature type="transmembrane region" description="Helical" evidence="7">
    <location>
        <begin position="478"/>
        <end position="498"/>
    </location>
</feature>
<evidence type="ECO:0000256" key="5">
    <source>
        <dbReference type="ARBA" id="ARBA00022989"/>
    </source>
</evidence>
<keyword evidence="3" id="KW-1003">Cell membrane</keyword>
<protein>
    <submittedName>
        <fullName evidence="9">Putative thiamine transport system permease protein</fullName>
    </submittedName>
</protein>
<dbReference type="EMBL" id="OAOQ01000015">
    <property type="protein sequence ID" value="SNX73460.1"/>
    <property type="molecule type" value="Genomic_DNA"/>
</dbReference>
<keyword evidence="6 7" id="KW-0472">Membrane</keyword>
<feature type="transmembrane region" description="Helical" evidence="7">
    <location>
        <begin position="424"/>
        <end position="444"/>
    </location>
</feature>
<dbReference type="RefSeq" id="WP_097031317.1">
    <property type="nucleotide sequence ID" value="NZ_OAOQ01000015.1"/>
</dbReference>
<dbReference type="InterPro" id="IPR000515">
    <property type="entry name" value="MetI-like"/>
</dbReference>
<evidence type="ECO:0000256" key="3">
    <source>
        <dbReference type="ARBA" id="ARBA00022475"/>
    </source>
</evidence>
<evidence type="ECO:0000313" key="10">
    <source>
        <dbReference type="Proteomes" id="UP000219467"/>
    </source>
</evidence>
<feature type="transmembrane region" description="Helical" evidence="7">
    <location>
        <begin position="12"/>
        <end position="38"/>
    </location>
</feature>
<reference evidence="10" key="1">
    <citation type="submission" date="2017-08" db="EMBL/GenBank/DDBJ databases">
        <authorList>
            <person name="Varghese N."/>
            <person name="Submissions S."/>
        </authorList>
    </citation>
    <scope>NUCLEOTIDE SEQUENCE [LARGE SCALE GENOMIC DNA]</scope>
    <source>
        <strain evidence="10">JA234</strain>
    </source>
</reference>
<feature type="transmembrane region" description="Helical" evidence="7">
    <location>
        <begin position="302"/>
        <end position="333"/>
    </location>
</feature>